<dbReference type="PANTHER" id="PTHR21600:SF52">
    <property type="entry name" value="PSEUDOURIDINE SYNTHASE RSUA_RLUA-LIKE DOMAIN-CONTAINING PROTEIN"/>
    <property type="match status" value="1"/>
</dbReference>
<dbReference type="CDD" id="cd02869">
    <property type="entry name" value="PseudoU_synth_RluA_like"/>
    <property type="match status" value="1"/>
</dbReference>
<dbReference type="InParanoid" id="C1EHD0"/>
<dbReference type="OMA" id="PMAGYLH"/>
<dbReference type="InterPro" id="IPR006145">
    <property type="entry name" value="PsdUridine_synth_RsuA/RluA"/>
</dbReference>
<dbReference type="Proteomes" id="UP000002009">
    <property type="component" value="Chromosome 14"/>
</dbReference>
<dbReference type="Pfam" id="PF00849">
    <property type="entry name" value="PseudoU_synth_2"/>
    <property type="match status" value="1"/>
</dbReference>
<dbReference type="eggNOG" id="KOG1919">
    <property type="taxonomic scope" value="Eukaryota"/>
</dbReference>
<evidence type="ECO:0000313" key="3">
    <source>
        <dbReference type="EMBL" id="ACO67484.1"/>
    </source>
</evidence>
<dbReference type="GO" id="GO:0003723">
    <property type="term" value="F:RNA binding"/>
    <property type="evidence" value="ECO:0007669"/>
    <property type="project" value="InterPro"/>
</dbReference>
<dbReference type="OrthoDB" id="424794at2759"/>
<dbReference type="Gene3D" id="3.30.2350.10">
    <property type="entry name" value="Pseudouridine synthase"/>
    <property type="match status" value="1"/>
</dbReference>
<evidence type="ECO:0000313" key="4">
    <source>
        <dbReference type="Proteomes" id="UP000002009"/>
    </source>
</evidence>
<feature type="region of interest" description="Disordered" evidence="1">
    <location>
        <begin position="1"/>
        <end position="45"/>
    </location>
</feature>
<reference evidence="3 4" key="1">
    <citation type="journal article" date="2009" name="Science">
        <title>Green evolution and dynamic adaptations revealed by genomes of the marine picoeukaryotes Micromonas.</title>
        <authorList>
            <person name="Worden A.Z."/>
            <person name="Lee J.H."/>
            <person name="Mock T."/>
            <person name="Rouze P."/>
            <person name="Simmons M.P."/>
            <person name="Aerts A.L."/>
            <person name="Allen A.E."/>
            <person name="Cuvelier M.L."/>
            <person name="Derelle E."/>
            <person name="Everett M.V."/>
            <person name="Foulon E."/>
            <person name="Grimwood J."/>
            <person name="Gundlach H."/>
            <person name="Henrissat B."/>
            <person name="Napoli C."/>
            <person name="McDonald S.M."/>
            <person name="Parker M.S."/>
            <person name="Rombauts S."/>
            <person name="Salamov A."/>
            <person name="Von Dassow P."/>
            <person name="Badger J.H."/>
            <person name="Coutinho P.M."/>
            <person name="Demir E."/>
            <person name="Dubchak I."/>
            <person name="Gentemann C."/>
            <person name="Eikrem W."/>
            <person name="Gready J.E."/>
            <person name="John U."/>
            <person name="Lanier W."/>
            <person name="Lindquist E.A."/>
            <person name="Lucas S."/>
            <person name="Mayer K.F."/>
            <person name="Moreau H."/>
            <person name="Not F."/>
            <person name="Otillar R."/>
            <person name="Panaud O."/>
            <person name="Pangilinan J."/>
            <person name="Paulsen I."/>
            <person name="Piegu B."/>
            <person name="Poliakov A."/>
            <person name="Robbens S."/>
            <person name="Schmutz J."/>
            <person name="Toulza E."/>
            <person name="Wyss T."/>
            <person name="Zelensky A."/>
            <person name="Zhou K."/>
            <person name="Armbrust E.V."/>
            <person name="Bhattacharya D."/>
            <person name="Goodenough U.W."/>
            <person name="Van de Peer Y."/>
            <person name="Grigoriev I.V."/>
        </authorList>
    </citation>
    <scope>NUCLEOTIDE SEQUENCE [LARGE SCALE GENOMIC DNA]</scope>
    <source>
        <strain evidence="4">RCC299 / NOUM17</strain>
    </source>
</reference>
<feature type="domain" description="Pseudouridine synthase RsuA/RluA-like" evidence="2">
    <location>
        <begin position="192"/>
        <end position="416"/>
    </location>
</feature>
<dbReference type="GeneID" id="8248948"/>
<dbReference type="SUPFAM" id="SSF55120">
    <property type="entry name" value="Pseudouridine synthase"/>
    <property type="match status" value="1"/>
</dbReference>
<feature type="region of interest" description="Disordered" evidence="1">
    <location>
        <begin position="369"/>
        <end position="392"/>
    </location>
</feature>
<protein>
    <submittedName>
        <fullName evidence="3">RNA pseudouridylate synthase</fullName>
    </submittedName>
</protein>
<evidence type="ECO:0000256" key="1">
    <source>
        <dbReference type="SAM" id="MobiDB-lite"/>
    </source>
</evidence>
<accession>C1EHD0</accession>
<feature type="compositionally biased region" description="Low complexity" evidence="1">
    <location>
        <begin position="1"/>
        <end position="13"/>
    </location>
</feature>
<dbReference type="KEGG" id="mis:MICPUN_64181"/>
<organism evidence="3 4">
    <name type="scientific">Micromonas commoda (strain RCC299 / NOUM17 / CCMP2709)</name>
    <name type="common">Picoplanktonic green alga</name>
    <dbReference type="NCBI Taxonomy" id="296587"/>
    <lineage>
        <taxon>Eukaryota</taxon>
        <taxon>Viridiplantae</taxon>
        <taxon>Chlorophyta</taxon>
        <taxon>Mamiellophyceae</taxon>
        <taxon>Mamiellales</taxon>
        <taxon>Mamiellaceae</taxon>
        <taxon>Micromonas</taxon>
    </lineage>
</organism>
<dbReference type="GO" id="GO:0000455">
    <property type="term" value="P:enzyme-directed rRNA pseudouridine synthesis"/>
    <property type="evidence" value="ECO:0007669"/>
    <property type="project" value="TreeGrafter"/>
</dbReference>
<proteinExistence type="predicted"/>
<dbReference type="STRING" id="296587.C1EHD0"/>
<dbReference type="AlphaFoldDB" id="C1EHD0"/>
<dbReference type="RefSeq" id="XP_002506226.1">
    <property type="nucleotide sequence ID" value="XM_002506180.1"/>
</dbReference>
<dbReference type="PANTHER" id="PTHR21600">
    <property type="entry name" value="MITOCHONDRIAL RNA PSEUDOURIDINE SYNTHASE"/>
    <property type="match status" value="1"/>
</dbReference>
<dbReference type="GO" id="GO:0009982">
    <property type="term" value="F:pseudouridine synthase activity"/>
    <property type="evidence" value="ECO:0007669"/>
    <property type="project" value="InterPro"/>
</dbReference>
<dbReference type="InterPro" id="IPR050188">
    <property type="entry name" value="RluA_PseudoU_synthase"/>
</dbReference>
<dbReference type="InterPro" id="IPR020103">
    <property type="entry name" value="PsdUridine_synth_cat_dom_sf"/>
</dbReference>
<dbReference type="EMBL" id="CP001332">
    <property type="protein sequence ID" value="ACO67484.1"/>
    <property type="molecule type" value="Genomic_DNA"/>
</dbReference>
<sequence length="481" mass="52125">MAEVARAGAPAAAFSSRPRTVRIAGGGAPSPYPSTSSRPTRCPRRRRGLLVPFGCRASTEASSPWPLLDAVEDDPDPSEPPRTTPSSAGAAHWTVSEPMSRDTDAASAVASTADVSRELAAELLDVGAVYAECWPEGEGEGKPTRWRRIADRKIVAKGEVIRVHKRPRRYRHACWLGADAWRHRVVHEDDAILVVNKPHRLPSMAHESNGVEHCAGCLERSLGLSPSTLRVTHRLDSSTSGVLVLGKTATAVREFNDSVAKTPGSKEIVKSYAALVYAKHAVPLGLMTHWMYPGPFGPGAFHGRTLRRSRARLVRSSADGERGDDTGGQGTGKRWKRCELRVVSCDRATQSQVDTWRTLFDRELERARKPFDGGADDPLVSGGDSPGGDSPGASVWAVRVELVTGRTHQVRAQLAAAGAPLLGDSLYAPMAGYLHDRDDERAAEEAWGRMERGTVPDWPVALHAETLRWGDSVFSTSPPWD</sequence>
<feature type="region of interest" description="Disordered" evidence="1">
    <location>
        <begin position="57"/>
        <end position="107"/>
    </location>
</feature>
<feature type="region of interest" description="Disordered" evidence="1">
    <location>
        <begin position="313"/>
        <end position="332"/>
    </location>
</feature>
<keyword evidence="4" id="KW-1185">Reference proteome</keyword>
<evidence type="ECO:0000259" key="2">
    <source>
        <dbReference type="Pfam" id="PF00849"/>
    </source>
</evidence>
<gene>
    <name evidence="3" type="ORF">MICPUN_64181</name>
</gene>
<name>C1EHD0_MICCC</name>